<evidence type="ECO:0000313" key="3">
    <source>
        <dbReference type="EMBL" id="REG34190.1"/>
    </source>
</evidence>
<gene>
    <name evidence="2" type="ORF">AA314_02997</name>
    <name evidence="3" type="ORF">ATI61_10383</name>
</gene>
<proteinExistence type="predicted"/>
<evidence type="ECO:0000313" key="5">
    <source>
        <dbReference type="Proteomes" id="UP000256345"/>
    </source>
</evidence>
<dbReference type="EMBL" id="CP011509">
    <property type="protein sequence ID" value="AKJ01371.1"/>
    <property type="molecule type" value="Genomic_DNA"/>
</dbReference>
<dbReference type="EMBL" id="QUMU01000003">
    <property type="protein sequence ID" value="REG34190.1"/>
    <property type="molecule type" value="Genomic_DNA"/>
</dbReference>
<feature type="compositionally biased region" description="Basic residues" evidence="1">
    <location>
        <begin position="155"/>
        <end position="164"/>
    </location>
</feature>
<evidence type="ECO:0000256" key="1">
    <source>
        <dbReference type="SAM" id="MobiDB-lite"/>
    </source>
</evidence>
<evidence type="ECO:0000313" key="2">
    <source>
        <dbReference type="EMBL" id="AKJ01371.1"/>
    </source>
</evidence>
<feature type="compositionally biased region" description="Basic residues" evidence="1">
    <location>
        <begin position="61"/>
        <end position="83"/>
    </location>
</feature>
<dbReference type="RefSeq" id="WP_053066399.1">
    <property type="nucleotide sequence ID" value="NZ_CP011509.1"/>
</dbReference>
<dbReference type="AlphaFoldDB" id="A0AAC8Q6E0"/>
<keyword evidence="3" id="KW-0238">DNA-binding</keyword>
<keyword evidence="5" id="KW-1185">Reference proteome</keyword>
<dbReference type="Proteomes" id="UP000035579">
    <property type="component" value="Chromosome"/>
</dbReference>
<dbReference type="GO" id="GO:0003677">
    <property type="term" value="F:DNA binding"/>
    <property type="evidence" value="ECO:0007669"/>
    <property type="project" value="UniProtKB-KW"/>
</dbReference>
<feature type="region of interest" description="Disordered" evidence="1">
    <location>
        <begin position="1"/>
        <end position="164"/>
    </location>
</feature>
<name>A0AAC8Q6E0_9BACT</name>
<dbReference type="Proteomes" id="UP000256345">
    <property type="component" value="Unassembled WGS sequence"/>
</dbReference>
<accession>A0AAC8Q6E0</accession>
<feature type="compositionally biased region" description="Low complexity" evidence="1">
    <location>
        <begin position="133"/>
        <end position="154"/>
    </location>
</feature>
<sequence length="164" mass="17122">MSNESQRPPQEAEHENTAEMLAPTANPPEQAPASVTPTGEAGGRRKLGKSGPPGPAAKGRTVARRKPEKKRPAPAKKAARAKNTRATSKTFRAKEGWDTAPKAGGRKPSADQKKGPTKKAGPARKTLAKRAAAKTGTASRRAPAAAKRAPAAAKRTAKRATGRR</sequence>
<reference evidence="2 4" key="1">
    <citation type="submission" date="2015-05" db="EMBL/GenBank/DDBJ databases">
        <title>Genome assembly of Archangium gephyra DSM 2261.</title>
        <authorList>
            <person name="Sharma G."/>
            <person name="Subramanian S."/>
        </authorList>
    </citation>
    <scope>NUCLEOTIDE SEQUENCE [LARGE SCALE GENOMIC DNA]</scope>
    <source>
        <strain evidence="2 4">DSM 2261</strain>
    </source>
</reference>
<protein>
    <submittedName>
        <fullName evidence="3">DNA-binding protein HU-beta</fullName>
    </submittedName>
    <submittedName>
        <fullName evidence="2">Histone protein</fullName>
    </submittedName>
</protein>
<reference evidence="3 5" key="2">
    <citation type="submission" date="2018-08" db="EMBL/GenBank/DDBJ databases">
        <title>Genomic Encyclopedia of Archaeal and Bacterial Type Strains, Phase II (KMG-II): from individual species to whole genera.</title>
        <authorList>
            <person name="Goeker M."/>
        </authorList>
    </citation>
    <scope>NUCLEOTIDE SEQUENCE [LARGE SCALE GENOMIC DNA]</scope>
    <source>
        <strain evidence="3 5">DSM 2261</strain>
    </source>
</reference>
<dbReference type="KEGG" id="age:AA314_02997"/>
<evidence type="ECO:0000313" key="4">
    <source>
        <dbReference type="Proteomes" id="UP000035579"/>
    </source>
</evidence>
<organism evidence="2 4">
    <name type="scientific">Archangium gephyra</name>
    <dbReference type="NCBI Taxonomy" id="48"/>
    <lineage>
        <taxon>Bacteria</taxon>
        <taxon>Pseudomonadati</taxon>
        <taxon>Myxococcota</taxon>
        <taxon>Myxococcia</taxon>
        <taxon>Myxococcales</taxon>
        <taxon>Cystobacterineae</taxon>
        <taxon>Archangiaceae</taxon>
        <taxon>Archangium</taxon>
    </lineage>
</organism>